<dbReference type="AlphaFoldDB" id="A0A1X6NH35"/>
<dbReference type="RefSeq" id="XP_024344626.1">
    <property type="nucleotide sequence ID" value="XM_024477347.1"/>
</dbReference>
<proteinExistence type="predicted"/>
<gene>
    <name evidence="1" type="ORF">POSPLADRAFT_1038202</name>
</gene>
<accession>A0A1X6NH35</accession>
<reference evidence="1 2" key="1">
    <citation type="submission" date="2017-04" db="EMBL/GenBank/DDBJ databases">
        <title>Genome Sequence of the Model Brown-Rot Fungus Postia placenta SB12.</title>
        <authorList>
            <consortium name="DOE Joint Genome Institute"/>
            <person name="Gaskell J."/>
            <person name="Kersten P."/>
            <person name="Larrondo L.F."/>
            <person name="Canessa P."/>
            <person name="Martinez D."/>
            <person name="Hibbett D."/>
            <person name="Schmoll M."/>
            <person name="Kubicek C.P."/>
            <person name="Martinez A.T."/>
            <person name="Yadav J."/>
            <person name="Master E."/>
            <person name="Magnuson J.K."/>
            <person name="James T."/>
            <person name="Yaver D."/>
            <person name="Berka R."/>
            <person name="Labutti K."/>
            <person name="Lipzen A."/>
            <person name="Aerts A."/>
            <person name="Barry K."/>
            <person name="Henrissat B."/>
            <person name="Blanchette R."/>
            <person name="Grigoriev I."/>
            <person name="Cullen D."/>
        </authorList>
    </citation>
    <scope>NUCLEOTIDE SEQUENCE [LARGE SCALE GENOMIC DNA]</scope>
    <source>
        <strain evidence="1 2">MAD-698-R-SB12</strain>
    </source>
</reference>
<sequence length="86" mass="9803">MRSCESLHVLPLDSAERSRACRQAQRLGTPAAYRESDLPRQQNIRQSEQVDRGSRCRGIFLIRQHPALLYVAHRRRSAACGQSNSQ</sequence>
<evidence type="ECO:0000313" key="1">
    <source>
        <dbReference type="EMBL" id="OSX67832.1"/>
    </source>
</evidence>
<name>A0A1X6NH35_9APHY</name>
<dbReference type="EMBL" id="KZ110591">
    <property type="protein sequence ID" value="OSX67832.1"/>
    <property type="molecule type" value="Genomic_DNA"/>
</dbReference>
<dbReference type="Proteomes" id="UP000194127">
    <property type="component" value="Unassembled WGS sequence"/>
</dbReference>
<evidence type="ECO:0000313" key="2">
    <source>
        <dbReference type="Proteomes" id="UP000194127"/>
    </source>
</evidence>
<protein>
    <submittedName>
        <fullName evidence="1">Uncharacterized protein</fullName>
    </submittedName>
</protein>
<organism evidence="1 2">
    <name type="scientific">Postia placenta MAD-698-R-SB12</name>
    <dbReference type="NCBI Taxonomy" id="670580"/>
    <lineage>
        <taxon>Eukaryota</taxon>
        <taxon>Fungi</taxon>
        <taxon>Dikarya</taxon>
        <taxon>Basidiomycota</taxon>
        <taxon>Agaricomycotina</taxon>
        <taxon>Agaricomycetes</taxon>
        <taxon>Polyporales</taxon>
        <taxon>Adustoporiaceae</taxon>
        <taxon>Rhodonia</taxon>
    </lineage>
</organism>
<dbReference type="GeneID" id="36322297"/>
<keyword evidence="2" id="KW-1185">Reference proteome</keyword>